<feature type="region of interest" description="Disordered" evidence="1">
    <location>
        <begin position="314"/>
        <end position="376"/>
    </location>
</feature>
<feature type="domain" description="HhH-GPD" evidence="2">
    <location>
        <begin position="145"/>
        <end position="308"/>
    </location>
</feature>
<dbReference type="Proteomes" id="UP001589608">
    <property type="component" value="Unassembled WGS sequence"/>
</dbReference>
<evidence type="ECO:0000259" key="2">
    <source>
        <dbReference type="SMART" id="SM00478"/>
    </source>
</evidence>
<evidence type="ECO:0000313" key="3">
    <source>
        <dbReference type="EMBL" id="MFB9442388.1"/>
    </source>
</evidence>
<reference evidence="3 4" key="1">
    <citation type="submission" date="2024-09" db="EMBL/GenBank/DDBJ databases">
        <authorList>
            <person name="Sun Q."/>
            <person name="Mori K."/>
        </authorList>
    </citation>
    <scope>NUCLEOTIDE SEQUENCE [LARGE SCALE GENOMIC DNA]</scope>
    <source>
        <strain evidence="3 4">JCM 3307</strain>
    </source>
</reference>
<accession>A0ABV5M0K5</accession>
<feature type="compositionally biased region" description="Basic residues" evidence="1">
    <location>
        <begin position="316"/>
        <end position="327"/>
    </location>
</feature>
<name>A0ABV5M0K5_9ACTN</name>
<dbReference type="RefSeq" id="WP_223100999.1">
    <property type="nucleotide sequence ID" value="NZ_CP061913.1"/>
</dbReference>
<dbReference type="EMBL" id="JBHMCA010000014">
    <property type="protein sequence ID" value="MFB9442388.1"/>
    <property type="molecule type" value="Genomic_DNA"/>
</dbReference>
<proteinExistence type="predicted"/>
<dbReference type="InterPro" id="IPR003265">
    <property type="entry name" value="HhH-GPD_domain"/>
</dbReference>
<dbReference type="Gene3D" id="1.10.340.30">
    <property type="entry name" value="Hypothetical protein, domain 2"/>
    <property type="match status" value="1"/>
</dbReference>
<dbReference type="SUPFAM" id="SSF48150">
    <property type="entry name" value="DNA-glycosylase"/>
    <property type="match status" value="1"/>
</dbReference>
<evidence type="ECO:0000256" key="1">
    <source>
        <dbReference type="SAM" id="MobiDB-lite"/>
    </source>
</evidence>
<protein>
    <submittedName>
        <fullName evidence="3">DNA-3-methyladenine glycosylase family protein</fullName>
    </submittedName>
</protein>
<gene>
    <name evidence="3" type="ORF">ACFFTR_04710</name>
</gene>
<dbReference type="SMART" id="SM00478">
    <property type="entry name" value="ENDO3c"/>
    <property type="match status" value="1"/>
</dbReference>
<organism evidence="3 4">
    <name type="scientific">Dactylosporangium vinaceum</name>
    <dbReference type="NCBI Taxonomy" id="53362"/>
    <lineage>
        <taxon>Bacteria</taxon>
        <taxon>Bacillati</taxon>
        <taxon>Actinomycetota</taxon>
        <taxon>Actinomycetes</taxon>
        <taxon>Micromonosporales</taxon>
        <taxon>Micromonosporaceae</taxon>
        <taxon>Dactylosporangium</taxon>
    </lineage>
</organism>
<sequence>MSELGIITRTILPATVPFDLARTLRAVKDFRPGQGDIALDPGRWVRRVFPHPSDPGAAIAAEVAARDDGVPGVGLTLFSEEPLRGPDLDAARARVAAWLGLDDDLTEFLERAAADPAMEPLLAVARGLHMVRFPTLAEGVVYYALAQNSTPWYATLIKRRLAAHLGVTVTAGGDEFAALPQLPRLAELTPFELVPFVGGRPRADRVASIIGGVAALDEELLRTGPYGQARAALLAVRGIGEYTAQSLLLRALGRPDAVPLEQAQHGHTVQAVYGERGGPSPDELRDRYGPWIGWWAYLCRTALSWLEEDRRQLERARRRTPAPRRPRPVPGSTRPRSKRPPAPWSPNDPGRAAAADGPEVHGGPTAAVDGAAAAAS</sequence>
<dbReference type="InterPro" id="IPR011257">
    <property type="entry name" value="DNA_glycosylase"/>
</dbReference>
<keyword evidence="4" id="KW-1185">Reference proteome</keyword>
<comment type="caution">
    <text evidence="3">The sequence shown here is derived from an EMBL/GenBank/DDBJ whole genome shotgun (WGS) entry which is preliminary data.</text>
</comment>
<feature type="compositionally biased region" description="Low complexity" evidence="1">
    <location>
        <begin position="366"/>
        <end position="376"/>
    </location>
</feature>
<evidence type="ECO:0000313" key="4">
    <source>
        <dbReference type="Proteomes" id="UP001589608"/>
    </source>
</evidence>